<keyword evidence="1" id="KW-0413">Isomerase</keyword>
<dbReference type="GO" id="GO:0005737">
    <property type="term" value="C:cytoplasm"/>
    <property type="evidence" value="ECO:0007669"/>
    <property type="project" value="InterPro"/>
</dbReference>
<dbReference type="SUPFAM" id="SSF53743">
    <property type="entry name" value="FucI/AraA N-terminal and middle domains"/>
    <property type="match status" value="1"/>
</dbReference>
<dbReference type="InterPro" id="IPR004216">
    <property type="entry name" value="Fuc/Ara_isomerase_C"/>
</dbReference>
<evidence type="ECO:0000256" key="1">
    <source>
        <dbReference type="ARBA" id="ARBA00023235"/>
    </source>
</evidence>
<protein>
    <recommendedName>
        <fullName evidence="4">L-fucose isomerase C-terminal domain-containing protein</fullName>
    </recommendedName>
</protein>
<dbReference type="GO" id="GO:0016861">
    <property type="term" value="F:intramolecular oxidoreductase activity, interconverting aldoses and ketoses"/>
    <property type="evidence" value="ECO:0007669"/>
    <property type="project" value="InterPro"/>
</dbReference>
<dbReference type="EMBL" id="VSSQ01005886">
    <property type="protein sequence ID" value="MPM30777.1"/>
    <property type="molecule type" value="Genomic_DNA"/>
</dbReference>
<accession>A0A644YR57</accession>
<comment type="caution">
    <text evidence="3">The sequence shown here is derived from an EMBL/GenBank/DDBJ whole genome shotgun (WGS) entry which is preliminary data.</text>
</comment>
<proteinExistence type="predicted"/>
<organism evidence="3">
    <name type="scientific">bioreactor metagenome</name>
    <dbReference type="NCBI Taxonomy" id="1076179"/>
    <lineage>
        <taxon>unclassified sequences</taxon>
        <taxon>metagenomes</taxon>
        <taxon>ecological metagenomes</taxon>
    </lineage>
</organism>
<evidence type="ECO:0000256" key="2">
    <source>
        <dbReference type="ARBA" id="ARBA00023277"/>
    </source>
</evidence>
<reference evidence="3" key="1">
    <citation type="submission" date="2019-08" db="EMBL/GenBank/DDBJ databases">
        <authorList>
            <person name="Kucharzyk K."/>
            <person name="Murdoch R.W."/>
            <person name="Higgins S."/>
            <person name="Loffler F."/>
        </authorList>
    </citation>
    <scope>NUCLEOTIDE SEQUENCE</scope>
</reference>
<sequence length="389" mass="42305">MEPDEAIAAGKTFAAEQVDGIAVISGTFHLGHLLLEIKKYADKPVLLWGLPELPYNGGKIRLNSVCGVNLNASNLVKSGITDFTYTIGSKIDEDWVDAIRMIRALKDSHIGILGYRAHGFFNVGVDELAMYHKFGTIVDHFELTDLWNQPVEKEAVEKYAAVMRGAFDTSAVSSEKQDKVAELAAKFRAFAEEKNLTAIAVRCWPEFAGGYGIAPCAAMSIVQSDDLLLSCEGDLDCAITMIAHRAAGAKTPFMADLSQVNPEDNSALMWHCGVAPCNLTDGVCSCTLDTYHAGGRGVTAGFVMKSGAINMARLDSINGHYRMFSRKGEAVPMQKELTGTYAKVRFEEPMQSVLDTVVYSGLAHHVSMVYGDYSKPLSIFARLKGLEVL</sequence>
<gene>
    <name evidence="3" type="ORF">SDC9_77327</name>
</gene>
<dbReference type="PANTHER" id="PTHR36120:SF1">
    <property type="entry name" value="L-FUCOSE ISOMERASE C-TERMINAL DOMAIN-CONTAINING PROTEIN"/>
    <property type="match status" value="1"/>
</dbReference>
<evidence type="ECO:0000313" key="3">
    <source>
        <dbReference type="EMBL" id="MPM30777.1"/>
    </source>
</evidence>
<dbReference type="AlphaFoldDB" id="A0A644YR57"/>
<dbReference type="GO" id="GO:0005996">
    <property type="term" value="P:monosaccharide metabolic process"/>
    <property type="evidence" value="ECO:0007669"/>
    <property type="project" value="InterPro"/>
</dbReference>
<dbReference type="InterPro" id="IPR009015">
    <property type="entry name" value="Fucose_isomerase_N/cen_sf"/>
</dbReference>
<name>A0A644YR57_9ZZZZ</name>
<dbReference type="SUPFAM" id="SSF50443">
    <property type="entry name" value="FucI/AraA C-terminal domain-like"/>
    <property type="match status" value="1"/>
</dbReference>
<dbReference type="PANTHER" id="PTHR36120">
    <property type="entry name" value="FUCOSE ISOMERASE"/>
    <property type="match status" value="1"/>
</dbReference>
<evidence type="ECO:0008006" key="4">
    <source>
        <dbReference type="Google" id="ProtNLM"/>
    </source>
</evidence>
<keyword evidence="2" id="KW-0119">Carbohydrate metabolism</keyword>